<comment type="caution">
    <text evidence="2">The sequence shown here is derived from an EMBL/GenBank/DDBJ whole genome shotgun (WGS) entry which is preliminary data.</text>
</comment>
<gene>
    <name evidence="2" type="ORF">CPB84DRAFT_1795095</name>
</gene>
<dbReference type="EMBL" id="JADNYJ010000172">
    <property type="protein sequence ID" value="KAF8877318.1"/>
    <property type="molecule type" value="Genomic_DNA"/>
</dbReference>
<keyword evidence="1" id="KW-1133">Transmembrane helix</keyword>
<protein>
    <submittedName>
        <fullName evidence="2">Uncharacterized protein</fullName>
    </submittedName>
</protein>
<keyword evidence="1" id="KW-0472">Membrane</keyword>
<evidence type="ECO:0000313" key="2">
    <source>
        <dbReference type="EMBL" id="KAF8877318.1"/>
    </source>
</evidence>
<dbReference type="Proteomes" id="UP000724874">
    <property type="component" value="Unassembled WGS sequence"/>
</dbReference>
<name>A0A9P5TGA8_GYMJU</name>
<organism evidence="2 3">
    <name type="scientific">Gymnopilus junonius</name>
    <name type="common">Spectacular rustgill mushroom</name>
    <name type="synonym">Gymnopilus spectabilis subsp. junonius</name>
    <dbReference type="NCBI Taxonomy" id="109634"/>
    <lineage>
        <taxon>Eukaryota</taxon>
        <taxon>Fungi</taxon>
        <taxon>Dikarya</taxon>
        <taxon>Basidiomycota</taxon>
        <taxon>Agaricomycotina</taxon>
        <taxon>Agaricomycetes</taxon>
        <taxon>Agaricomycetidae</taxon>
        <taxon>Agaricales</taxon>
        <taxon>Agaricineae</taxon>
        <taxon>Hymenogastraceae</taxon>
        <taxon>Gymnopilus</taxon>
    </lineage>
</organism>
<feature type="transmembrane region" description="Helical" evidence="1">
    <location>
        <begin position="6"/>
        <end position="27"/>
    </location>
</feature>
<dbReference type="AlphaFoldDB" id="A0A9P5TGA8"/>
<proteinExistence type="predicted"/>
<feature type="transmembrane region" description="Helical" evidence="1">
    <location>
        <begin position="39"/>
        <end position="59"/>
    </location>
</feature>
<reference evidence="2" key="1">
    <citation type="submission" date="2020-11" db="EMBL/GenBank/DDBJ databases">
        <authorList>
            <consortium name="DOE Joint Genome Institute"/>
            <person name="Ahrendt S."/>
            <person name="Riley R."/>
            <person name="Andreopoulos W."/>
            <person name="LaButti K."/>
            <person name="Pangilinan J."/>
            <person name="Ruiz-duenas F.J."/>
            <person name="Barrasa J.M."/>
            <person name="Sanchez-Garcia M."/>
            <person name="Camarero S."/>
            <person name="Miyauchi S."/>
            <person name="Serrano A."/>
            <person name="Linde D."/>
            <person name="Babiker R."/>
            <person name="Drula E."/>
            <person name="Ayuso-Fernandez I."/>
            <person name="Pacheco R."/>
            <person name="Padilla G."/>
            <person name="Ferreira P."/>
            <person name="Barriuso J."/>
            <person name="Kellner H."/>
            <person name="Castanera R."/>
            <person name="Alfaro M."/>
            <person name="Ramirez L."/>
            <person name="Pisabarro A.G."/>
            <person name="Kuo A."/>
            <person name="Tritt A."/>
            <person name="Lipzen A."/>
            <person name="He G."/>
            <person name="Yan M."/>
            <person name="Ng V."/>
            <person name="Cullen D."/>
            <person name="Martin F."/>
            <person name="Rosso M.-N."/>
            <person name="Henrissat B."/>
            <person name="Hibbett D."/>
            <person name="Martinez A.T."/>
            <person name="Grigoriev I.V."/>
        </authorList>
    </citation>
    <scope>NUCLEOTIDE SEQUENCE</scope>
    <source>
        <strain evidence="2">AH 44721</strain>
    </source>
</reference>
<evidence type="ECO:0000313" key="3">
    <source>
        <dbReference type="Proteomes" id="UP000724874"/>
    </source>
</evidence>
<evidence type="ECO:0000256" key="1">
    <source>
        <dbReference type="SAM" id="Phobius"/>
    </source>
</evidence>
<accession>A0A9P5TGA8</accession>
<keyword evidence="1" id="KW-0812">Transmembrane</keyword>
<keyword evidence="3" id="KW-1185">Reference proteome</keyword>
<sequence length="70" mass="8225">MSFVDGPFRVFFSFLFFLPNFFLPRFLFSFISDSSETRIHFISVPLICAFTFTFHFPLFTGRFDSVMASV</sequence>